<feature type="region of interest" description="Disordered" evidence="8">
    <location>
        <begin position="1"/>
        <end position="124"/>
    </location>
</feature>
<evidence type="ECO:0000256" key="5">
    <source>
        <dbReference type="ARBA" id="ARBA00023136"/>
    </source>
</evidence>
<accession>A0AAN6GLJ0</accession>
<dbReference type="GO" id="GO:0016125">
    <property type="term" value="P:sterol metabolic process"/>
    <property type="evidence" value="ECO:0007669"/>
    <property type="project" value="UniProtKB-ARBA"/>
</dbReference>
<evidence type="ECO:0000256" key="3">
    <source>
        <dbReference type="ARBA" id="ARBA00022801"/>
    </source>
</evidence>
<feature type="compositionally biased region" description="Low complexity" evidence="8">
    <location>
        <begin position="71"/>
        <end position="93"/>
    </location>
</feature>
<evidence type="ECO:0000256" key="8">
    <source>
        <dbReference type="SAM" id="MobiDB-lite"/>
    </source>
</evidence>
<comment type="subcellular location">
    <subcellularLocation>
        <location evidence="1">Membrane</location>
    </subcellularLocation>
</comment>
<keyword evidence="4" id="KW-0443">Lipid metabolism</keyword>
<feature type="domain" description="Partial AB-hydrolase lipase" evidence="10">
    <location>
        <begin position="271"/>
        <end position="336"/>
    </location>
</feature>
<feature type="transmembrane region" description="Helical" evidence="9">
    <location>
        <begin position="433"/>
        <end position="457"/>
    </location>
</feature>
<evidence type="ECO:0000256" key="1">
    <source>
        <dbReference type="ARBA" id="ARBA00004370"/>
    </source>
</evidence>
<comment type="caution">
    <text evidence="11">The sequence shown here is derived from an EMBL/GenBank/DDBJ whole genome shotgun (WGS) entry which is preliminary data.</text>
</comment>
<reference evidence="11" key="1">
    <citation type="journal article" date="2023" name="PhytoFront">
        <title>Draft Genome Resources of Seven Strains of Tilletia horrida, Causal Agent of Kernel Smut of Rice.</title>
        <authorList>
            <person name="Khanal S."/>
            <person name="Antony Babu S."/>
            <person name="Zhou X.G."/>
        </authorList>
    </citation>
    <scope>NUCLEOTIDE SEQUENCE</scope>
    <source>
        <strain evidence="11">TX6</strain>
    </source>
</reference>
<feature type="compositionally biased region" description="Polar residues" evidence="8">
    <location>
        <begin position="100"/>
        <end position="119"/>
    </location>
</feature>
<dbReference type="EMBL" id="JAPDMZ010000178">
    <property type="protein sequence ID" value="KAK0546871.1"/>
    <property type="molecule type" value="Genomic_DNA"/>
</dbReference>
<evidence type="ECO:0000256" key="4">
    <source>
        <dbReference type="ARBA" id="ARBA00023098"/>
    </source>
</evidence>
<protein>
    <recommendedName>
        <fullName evidence="6">sterol esterase</fullName>
        <ecNumber evidence="6">3.1.1.13</ecNumber>
    </recommendedName>
</protein>
<dbReference type="FunFam" id="3.40.50.1820:FF:000108">
    <property type="entry name" value="Lipid particle protein"/>
    <property type="match status" value="1"/>
</dbReference>
<comment type="similarity">
    <text evidence="2">Belongs to the AB hydrolase superfamily.</text>
</comment>
<evidence type="ECO:0000313" key="11">
    <source>
        <dbReference type="EMBL" id="KAK0546871.1"/>
    </source>
</evidence>
<name>A0AAN6GLJ0_9BASI</name>
<keyword evidence="9" id="KW-1133">Transmembrane helix</keyword>
<dbReference type="GO" id="GO:0004771">
    <property type="term" value="F:sterol ester esterase activity"/>
    <property type="evidence" value="ECO:0007669"/>
    <property type="project" value="UniProtKB-EC"/>
</dbReference>
<evidence type="ECO:0000256" key="6">
    <source>
        <dbReference type="ARBA" id="ARBA00039150"/>
    </source>
</evidence>
<feature type="transmembrane region" description="Helical" evidence="9">
    <location>
        <begin position="488"/>
        <end position="510"/>
    </location>
</feature>
<evidence type="ECO:0000256" key="7">
    <source>
        <dbReference type="ARBA" id="ARBA00051395"/>
    </source>
</evidence>
<feature type="compositionally biased region" description="Polar residues" evidence="8">
    <location>
        <begin position="657"/>
        <end position="666"/>
    </location>
</feature>
<dbReference type="InterPro" id="IPR006693">
    <property type="entry name" value="AB_hydrolase_lipase"/>
</dbReference>
<dbReference type="Pfam" id="PF04083">
    <property type="entry name" value="Abhydro_lipase"/>
    <property type="match status" value="1"/>
</dbReference>
<dbReference type="PANTHER" id="PTHR11005">
    <property type="entry name" value="LYSOSOMAL ACID LIPASE-RELATED"/>
    <property type="match status" value="1"/>
</dbReference>
<dbReference type="Proteomes" id="UP001176517">
    <property type="component" value="Unassembled WGS sequence"/>
</dbReference>
<sequence>MPSNGEAQPLLAESDHSTSRSYRNSTKYPSSSSNHGNGNGEGNGEGSTSAVAAKIDPFDLAYTASPQGPDTGRSSGSTSSSSGSSTNYLGSSSLQPLHPSFSTSNGRYQSSSSATTTGIDTPDAISRPLSAASLRVRVDKASQGTIDALGMYTRPPNGFDDYEEPDIWTRRGGAPLYAQHSLYWKLRLAWSQTVALLLSSSFLMVIIVWALSIQLLAAIIRRVPSPITSLLVLIGIASPQSAVRVSAPVDDKVRDWDDPARWKQEKLVKDVRYYAASCGFEIVNEQVETEDGFYLRVNRIIDKQQEPMKRHSDGRGGFPVLIMHGLFQSSGSFVTSEERSLAFWLARHGKYQIFLGNNRGVFDMGHRKYKRSDPRFWDWNIRDLAIYDLPALVDYVRRETGYDKIGFIGHSQGNGTAFISLSLNMVPELGTKLTYFGALAPAVFAGPLTTCFPFTALSHMDWKAWRRFFGVLDFIPLMKISYDLCPAYPYALLGYQMFAFLFAWTDANWLPRRKAKMFRFTPQPVSSASIFWWAGKDGFATRGCTMDPNAPRWYDDRFPPLAIYSGGMDFLVLTDPLIKRMQEQESDVRLIRWKRQEEAEHCDHFWAADAVEWCFEDILEDIELTRLRYPEEENDGGKRPARVTSVHEERMAARANGNGSRTQRLIQQADEEVDGDQTPTNASFNKGRFE</sequence>
<feature type="transmembrane region" description="Helical" evidence="9">
    <location>
        <begin position="194"/>
        <end position="220"/>
    </location>
</feature>
<keyword evidence="9" id="KW-0812">Transmembrane</keyword>
<dbReference type="AlphaFoldDB" id="A0AAN6GLJ0"/>
<evidence type="ECO:0000256" key="2">
    <source>
        <dbReference type="ARBA" id="ARBA00008645"/>
    </source>
</evidence>
<feature type="region of interest" description="Disordered" evidence="8">
    <location>
        <begin position="653"/>
        <end position="690"/>
    </location>
</feature>
<dbReference type="Gene3D" id="3.40.50.1820">
    <property type="entry name" value="alpha/beta hydrolase"/>
    <property type="match status" value="1"/>
</dbReference>
<feature type="compositionally biased region" description="Polar residues" evidence="8">
    <location>
        <begin position="19"/>
        <end position="29"/>
    </location>
</feature>
<dbReference type="InterPro" id="IPR029058">
    <property type="entry name" value="AB_hydrolase_fold"/>
</dbReference>
<evidence type="ECO:0000313" key="12">
    <source>
        <dbReference type="Proteomes" id="UP001176517"/>
    </source>
</evidence>
<comment type="catalytic activity">
    <reaction evidence="7">
        <text>a sterol ester + H2O = a sterol + a fatty acid + H(+)</text>
        <dbReference type="Rhea" id="RHEA:10100"/>
        <dbReference type="ChEBI" id="CHEBI:15377"/>
        <dbReference type="ChEBI" id="CHEBI:15378"/>
        <dbReference type="ChEBI" id="CHEBI:15889"/>
        <dbReference type="ChEBI" id="CHEBI:28868"/>
        <dbReference type="ChEBI" id="CHEBI:35915"/>
        <dbReference type="EC" id="3.1.1.13"/>
    </reaction>
</comment>
<keyword evidence="5 9" id="KW-0472">Membrane</keyword>
<gene>
    <name evidence="11" type="ORF">OC846_005082</name>
</gene>
<dbReference type="EC" id="3.1.1.13" evidence="6"/>
<proteinExistence type="inferred from homology"/>
<dbReference type="GO" id="GO:0016020">
    <property type="term" value="C:membrane"/>
    <property type="evidence" value="ECO:0007669"/>
    <property type="project" value="UniProtKB-SubCell"/>
</dbReference>
<organism evidence="11 12">
    <name type="scientific">Tilletia horrida</name>
    <dbReference type="NCBI Taxonomy" id="155126"/>
    <lineage>
        <taxon>Eukaryota</taxon>
        <taxon>Fungi</taxon>
        <taxon>Dikarya</taxon>
        <taxon>Basidiomycota</taxon>
        <taxon>Ustilaginomycotina</taxon>
        <taxon>Exobasidiomycetes</taxon>
        <taxon>Tilletiales</taxon>
        <taxon>Tilletiaceae</taxon>
        <taxon>Tilletia</taxon>
    </lineage>
</organism>
<dbReference type="SUPFAM" id="SSF53474">
    <property type="entry name" value="alpha/beta-Hydrolases"/>
    <property type="match status" value="1"/>
</dbReference>
<keyword evidence="3" id="KW-0378">Hydrolase</keyword>
<keyword evidence="12" id="KW-1185">Reference proteome</keyword>
<evidence type="ECO:0000259" key="10">
    <source>
        <dbReference type="Pfam" id="PF04083"/>
    </source>
</evidence>
<evidence type="ECO:0000256" key="9">
    <source>
        <dbReference type="SAM" id="Phobius"/>
    </source>
</evidence>